<evidence type="ECO:0000256" key="2">
    <source>
        <dbReference type="PIRSR" id="PIRSR620019-1"/>
    </source>
</evidence>
<name>A0A7W9S196_9HYPH</name>
<dbReference type="Gene3D" id="2.160.10.10">
    <property type="entry name" value="Hexapeptide repeat proteins"/>
    <property type="match status" value="1"/>
</dbReference>
<evidence type="ECO:0000256" key="1">
    <source>
        <dbReference type="ARBA" id="ARBA00007274"/>
    </source>
</evidence>
<dbReference type="Gene3D" id="3.40.50.20">
    <property type="match status" value="1"/>
</dbReference>
<evidence type="ECO:0000259" key="4">
    <source>
        <dbReference type="Pfam" id="PF17836"/>
    </source>
</evidence>
<dbReference type="InterPro" id="IPR041561">
    <property type="entry name" value="PglD_N"/>
</dbReference>
<dbReference type="Proteomes" id="UP000533306">
    <property type="component" value="Unassembled WGS sequence"/>
</dbReference>
<dbReference type="EMBL" id="JACHEU010000001">
    <property type="protein sequence ID" value="MBB6012246.1"/>
    <property type="molecule type" value="Genomic_DNA"/>
</dbReference>
<dbReference type="Pfam" id="PF17836">
    <property type="entry name" value="PglD_N"/>
    <property type="match status" value="1"/>
</dbReference>
<comment type="caution">
    <text evidence="5">The sequence shown here is derived from an EMBL/GenBank/DDBJ whole genome shotgun (WGS) entry which is preliminary data.</text>
</comment>
<keyword evidence="5" id="KW-0808">Transferase</keyword>
<feature type="binding site" evidence="3">
    <location>
        <begin position="33"/>
        <end position="34"/>
    </location>
    <ligand>
        <name>substrate</name>
    </ligand>
</feature>
<proteinExistence type="inferred from homology"/>
<dbReference type="PANTHER" id="PTHR43300">
    <property type="entry name" value="ACETYLTRANSFERASE"/>
    <property type="match status" value="1"/>
</dbReference>
<dbReference type="GO" id="GO:0016746">
    <property type="term" value="F:acyltransferase activity"/>
    <property type="evidence" value="ECO:0007669"/>
    <property type="project" value="UniProtKB-KW"/>
</dbReference>
<protein>
    <submittedName>
        <fullName evidence="5">Sugar O-acyltransferase (Sialic acid O-acetyltransferase NeuD family)</fullName>
    </submittedName>
</protein>
<comment type="similarity">
    <text evidence="1">Belongs to the transferase hexapeptide repeat family.</text>
</comment>
<dbReference type="InterPro" id="IPR020019">
    <property type="entry name" value="AcTrfase_PglD-like"/>
</dbReference>
<gene>
    <name evidence="5" type="ORF">HNR59_001591</name>
</gene>
<feature type="active site" description="Proton acceptor" evidence="2">
    <location>
        <position position="136"/>
    </location>
</feature>
<dbReference type="AlphaFoldDB" id="A0A7W9S196"/>
<evidence type="ECO:0000313" key="6">
    <source>
        <dbReference type="Proteomes" id="UP000533306"/>
    </source>
</evidence>
<dbReference type="InterPro" id="IPR050179">
    <property type="entry name" value="Trans_hexapeptide_repeat"/>
</dbReference>
<dbReference type="NCBIfam" id="TIGR03570">
    <property type="entry name" value="NeuD_NnaD"/>
    <property type="match status" value="1"/>
</dbReference>
<dbReference type="InterPro" id="IPR011004">
    <property type="entry name" value="Trimer_LpxA-like_sf"/>
</dbReference>
<evidence type="ECO:0000313" key="5">
    <source>
        <dbReference type="EMBL" id="MBB6012246.1"/>
    </source>
</evidence>
<evidence type="ECO:0000256" key="3">
    <source>
        <dbReference type="PIRSR" id="PIRSR620019-2"/>
    </source>
</evidence>
<keyword evidence="5" id="KW-0012">Acyltransferase</keyword>
<feature type="binding site" evidence="3">
    <location>
        <position position="145"/>
    </location>
    <ligand>
        <name>acetyl-CoA</name>
        <dbReference type="ChEBI" id="CHEBI:57288"/>
    </ligand>
</feature>
<organism evidence="5 6">
    <name type="scientific">Aquamicrobium lusatiense</name>
    <dbReference type="NCBI Taxonomy" id="89772"/>
    <lineage>
        <taxon>Bacteria</taxon>
        <taxon>Pseudomonadati</taxon>
        <taxon>Pseudomonadota</taxon>
        <taxon>Alphaproteobacteria</taxon>
        <taxon>Hyphomicrobiales</taxon>
        <taxon>Phyllobacteriaceae</taxon>
        <taxon>Aquamicrobium</taxon>
    </lineage>
</organism>
<accession>A0A7W9S196</accession>
<sequence>MTKRLLVLGCGGHGRVVADAALDCGYDAVAFLDDAHATVKPGSPFEVLGPIAKMQDLAGDWPAAIAAIGDNERRLELFMRLRAHGFRLPCIVHPSAVVSRAAGLGEGVFVAAGAIVNTGARIGDAAILNTGSRIDHDCHIGTASHIAPGATLSGNVKTGEKVWLGTGCSVRQGVTIGSGAVVGVGAAVVGDLAPHRTYVGVPARPFKEKIL</sequence>
<dbReference type="PANTHER" id="PTHR43300:SF7">
    <property type="entry name" value="UDP-N-ACETYLBACILLOSAMINE N-ACETYLTRANSFERASE"/>
    <property type="match status" value="1"/>
</dbReference>
<feature type="site" description="Increases basicity of active site His" evidence="2">
    <location>
        <position position="137"/>
    </location>
</feature>
<reference evidence="5 6" key="1">
    <citation type="submission" date="2020-08" db="EMBL/GenBank/DDBJ databases">
        <title>Genomic Encyclopedia of Type Strains, Phase IV (KMG-IV): sequencing the most valuable type-strain genomes for metagenomic binning, comparative biology and taxonomic classification.</title>
        <authorList>
            <person name="Goeker M."/>
        </authorList>
    </citation>
    <scope>NUCLEOTIDE SEQUENCE [LARGE SCALE GENOMIC DNA]</scope>
    <source>
        <strain evidence="5 6">DSM 11099</strain>
    </source>
</reference>
<dbReference type="CDD" id="cd03360">
    <property type="entry name" value="LbH_AT_putative"/>
    <property type="match status" value="1"/>
</dbReference>
<dbReference type="SUPFAM" id="SSF51161">
    <property type="entry name" value="Trimeric LpxA-like enzymes"/>
    <property type="match status" value="1"/>
</dbReference>
<feature type="domain" description="PglD N-terminal" evidence="4">
    <location>
        <begin position="4"/>
        <end position="81"/>
    </location>
</feature>
<dbReference type="RefSeq" id="WP_183828322.1">
    <property type="nucleotide sequence ID" value="NZ_JACHEU010000001.1"/>
</dbReference>
<keyword evidence="6" id="KW-1185">Reference proteome</keyword>
<feature type="binding site" evidence="3">
    <location>
        <position position="69"/>
    </location>
    <ligand>
        <name>substrate</name>
    </ligand>
</feature>